<keyword evidence="3" id="KW-1185">Reference proteome</keyword>
<comment type="caution">
    <text evidence="2">The sequence shown here is derived from an EMBL/GenBank/DDBJ whole genome shotgun (WGS) entry which is preliminary data.</text>
</comment>
<evidence type="ECO:0000256" key="1">
    <source>
        <dbReference type="SAM" id="MobiDB-lite"/>
    </source>
</evidence>
<name>A0A5M3XV22_9ACTN</name>
<feature type="compositionally biased region" description="Basic and acidic residues" evidence="1">
    <location>
        <begin position="299"/>
        <end position="315"/>
    </location>
</feature>
<dbReference type="OrthoDB" id="9179131at2"/>
<proteinExistence type="predicted"/>
<sequence>MAIIENRPTKDSLPCEHVFPKDLIDPVIAIIKSLSGTHPELLAAAGIDPDDWSPLLRAAIERMRGSSAADETEKRRFVHAILQFCQEQGTITRWEFIGGKGRQDYKVELPDGTLVAIESKGCPDGNNTTIWDRPTWANEFIVWSQCPESLTNPPGTGAWSGVANRLLPDIVAKQKAVDAFITWDGRCGTPRRPCPKEYGIAGTLRSGATDLRGQFGQEDWLPAPCIYLLPRSAPTVPNNTQPSVHTTTTCRFASALMKAFGIPATDMEKYAHSAHASVRGTSRGTEILIKTISRGWPDGNERSRSSDWKDVKREA</sequence>
<reference evidence="2 3" key="1">
    <citation type="submission" date="2019-10" db="EMBL/GenBank/DDBJ databases">
        <title>Whole genome shotgun sequence of Acrocarpospora pleiomorpha NBRC 16267.</title>
        <authorList>
            <person name="Ichikawa N."/>
            <person name="Kimura A."/>
            <person name="Kitahashi Y."/>
            <person name="Komaki H."/>
            <person name="Oguchi A."/>
        </authorList>
    </citation>
    <scope>NUCLEOTIDE SEQUENCE [LARGE SCALE GENOMIC DNA]</scope>
    <source>
        <strain evidence="2 3">NBRC 16267</strain>
    </source>
</reference>
<dbReference type="RefSeq" id="WP_155348749.1">
    <property type="nucleotide sequence ID" value="NZ_BAAAHM010000016.1"/>
</dbReference>
<protein>
    <submittedName>
        <fullName evidence="2">Uncharacterized protein</fullName>
    </submittedName>
</protein>
<gene>
    <name evidence="2" type="ORF">Aple_067780</name>
</gene>
<dbReference type="AlphaFoldDB" id="A0A5M3XV22"/>
<dbReference type="Proteomes" id="UP000377595">
    <property type="component" value="Unassembled WGS sequence"/>
</dbReference>
<evidence type="ECO:0000313" key="2">
    <source>
        <dbReference type="EMBL" id="GES23879.1"/>
    </source>
</evidence>
<accession>A0A5M3XV22</accession>
<organism evidence="2 3">
    <name type="scientific">Acrocarpospora pleiomorpha</name>
    <dbReference type="NCBI Taxonomy" id="90975"/>
    <lineage>
        <taxon>Bacteria</taxon>
        <taxon>Bacillati</taxon>
        <taxon>Actinomycetota</taxon>
        <taxon>Actinomycetes</taxon>
        <taxon>Streptosporangiales</taxon>
        <taxon>Streptosporangiaceae</taxon>
        <taxon>Acrocarpospora</taxon>
    </lineage>
</organism>
<feature type="region of interest" description="Disordered" evidence="1">
    <location>
        <begin position="295"/>
        <end position="315"/>
    </location>
</feature>
<evidence type="ECO:0000313" key="3">
    <source>
        <dbReference type="Proteomes" id="UP000377595"/>
    </source>
</evidence>
<dbReference type="EMBL" id="BLAF01000046">
    <property type="protein sequence ID" value="GES23879.1"/>
    <property type="molecule type" value="Genomic_DNA"/>
</dbReference>